<dbReference type="AlphaFoldDB" id="A0A9P8Q3T0"/>
<evidence type="ECO:0000313" key="2">
    <source>
        <dbReference type="Proteomes" id="UP000774326"/>
    </source>
</evidence>
<keyword evidence="2" id="KW-1185">Reference proteome</keyword>
<reference evidence="1" key="1">
    <citation type="journal article" date="2021" name="Open Biol.">
        <title>Shared evolutionary footprints suggest mitochondrial oxidative damage underlies multiple complex I losses in fungi.</title>
        <authorList>
            <person name="Schikora-Tamarit M.A."/>
            <person name="Marcet-Houben M."/>
            <person name="Nosek J."/>
            <person name="Gabaldon T."/>
        </authorList>
    </citation>
    <scope>NUCLEOTIDE SEQUENCE</scope>
    <source>
        <strain evidence="1">CBS2887</strain>
    </source>
</reference>
<evidence type="ECO:0000313" key="1">
    <source>
        <dbReference type="EMBL" id="KAH3683513.1"/>
    </source>
</evidence>
<organism evidence="1 2">
    <name type="scientific">Wickerhamomyces pijperi</name>
    <name type="common">Yeast</name>
    <name type="synonym">Pichia pijperi</name>
    <dbReference type="NCBI Taxonomy" id="599730"/>
    <lineage>
        <taxon>Eukaryota</taxon>
        <taxon>Fungi</taxon>
        <taxon>Dikarya</taxon>
        <taxon>Ascomycota</taxon>
        <taxon>Saccharomycotina</taxon>
        <taxon>Saccharomycetes</taxon>
        <taxon>Phaffomycetales</taxon>
        <taxon>Wickerhamomycetaceae</taxon>
        <taxon>Wickerhamomyces</taxon>
    </lineage>
</organism>
<dbReference type="EMBL" id="JAEUBG010003090">
    <property type="protein sequence ID" value="KAH3683513.1"/>
    <property type="molecule type" value="Genomic_DNA"/>
</dbReference>
<reference evidence="1" key="2">
    <citation type="submission" date="2021-01" db="EMBL/GenBank/DDBJ databases">
        <authorList>
            <person name="Schikora-Tamarit M.A."/>
        </authorList>
    </citation>
    <scope>NUCLEOTIDE SEQUENCE</scope>
    <source>
        <strain evidence="1">CBS2887</strain>
    </source>
</reference>
<dbReference type="Proteomes" id="UP000774326">
    <property type="component" value="Unassembled WGS sequence"/>
</dbReference>
<sequence>MVLDNLCNISFNIDWSKNDNKERKIWKERHAMCLTAQFVAQNKAILPQSCCKLTTLEVENISKEFLTRRSISFGDLAPFLSFKSS</sequence>
<gene>
    <name evidence="1" type="ORF">WICPIJ_005509</name>
</gene>
<comment type="caution">
    <text evidence="1">The sequence shown here is derived from an EMBL/GenBank/DDBJ whole genome shotgun (WGS) entry which is preliminary data.</text>
</comment>
<name>A0A9P8Q3T0_WICPI</name>
<accession>A0A9P8Q3T0</accession>
<proteinExistence type="predicted"/>
<protein>
    <submittedName>
        <fullName evidence="1">Uncharacterized protein</fullName>
    </submittedName>
</protein>